<dbReference type="SUPFAM" id="SSF48726">
    <property type="entry name" value="Immunoglobulin"/>
    <property type="match status" value="1"/>
</dbReference>
<proteinExistence type="predicted"/>
<dbReference type="GeneID" id="33350074"/>
<evidence type="ECO:0000313" key="1">
    <source>
        <dbReference type="EMBL" id="ARE31896.1"/>
    </source>
</evidence>
<organism evidence="1 2">
    <name type="scientific">red squirrel adenovirus 1</name>
    <dbReference type="NCBI Taxonomy" id="2773314"/>
    <lineage>
        <taxon>Viruses</taxon>
        <taxon>Varidnaviria</taxon>
        <taxon>Bamfordvirae</taxon>
        <taxon>Preplasmiviricota</taxon>
        <taxon>Polisuviricotina</taxon>
        <taxon>Pharingeaviricetes</taxon>
        <taxon>Rowavirales</taxon>
        <taxon>Adenoviridae</taxon>
        <taxon>Mastadenovirus</taxon>
        <taxon>Mastadenovirus sciuri</taxon>
        <taxon>Squirrel mastadenovirus A</taxon>
    </lineage>
</organism>
<protein>
    <submittedName>
        <fullName evidence="1">Putative 10.5 kDa protein</fullName>
    </submittedName>
</protein>
<dbReference type="EMBL" id="KY427939">
    <property type="protein sequence ID" value="ARE31896.1"/>
    <property type="molecule type" value="Genomic_DNA"/>
</dbReference>
<accession>A0A220A477</accession>
<dbReference type="InterPro" id="IPR036179">
    <property type="entry name" value="Ig-like_dom_sf"/>
</dbReference>
<name>A0A220A477_9ADEN</name>
<dbReference type="RefSeq" id="YP_009389513.1">
    <property type="nucleotide sequence ID" value="NC_035207.1"/>
</dbReference>
<dbReference type="Proteomes" id="UP000201505">
    <property type="component" value="Segment"/>
</dbReference>
<keyword evidence="2" id="KW-1185">Reference proteome</keyword>
<dbReference type="InterPro" id="IPR013783">
    <property type="entry name" value="Ig-like_fold"/>
</dbReference>
<evidence type="ECO:0000313" key="2">
    <source>
        <dbReference type="Proteomes" id="UP000201505"/>
    </source>
</evidence>
<reference evidence="1 2" key="1">
    <citation type="journal article" date="2017" name="Arch. Virol.">
        <title>A red squirrel associated adenovirus identified by a combined microarray and deep sequencing approach.</title>
        <authorList>
            <person name="Abendroth B."/>
            <person name="Hoper D."/>
            <person name="Ulrich R.G."/>
            <person name="Larres G."/>
            <person name="Beer M."/>
        </authorList>
    </citation>
    <scope>NUCLEOTIDE SEQUENCE [LARGE SCALE GENOMIC DNA]</scope>
    <source>
        <strain evidence="1 2">DE/2013/Sciurus vulgaris/2013Pa405-00252</strain>
    </source>
</reference>
<dbReference type="KEGG" id="vg:33350074"/>
<sequence>MAVPLLISMLALLQVFTITSQSAVYGKVGEDISLGLTTFENASTVLWGVKRPWTENRYDRIAVNGNCSYKKNFSDRVTACLTTLNLTNLQIGDAGTYRLKIKNITHNKLQIFSLQIFDLMPVLGPVRMEAYTLTVRCDDLKSPRAVINIELKDMDPHPTRPHVIFRDWGPNYLALQQNGHHDRAIHVILRCCSSLHGKRACTPWKQIWHDIQLSSSRATAQQRPWCKDRQSEAIKNFNFGVTHFGQLIESTCIVNTSWVIDRGFIDVCENKVIRILLKQEPKYMKVTYNLTGKWRKIPTGKPWTLRPQLNHTGKYSTNKKLMFNLFVHPTLRVAINIIEILDHYMILECAHTGGEMSDIKWFVHGQYSSSNVDSKQRLVFKPDCWWDRRYWYAKFGIRCTVTSGPWEGSSRWFLGEFFRISHNRVGERWPESKVERG</sequence>
<dbReference type="Gene3D" id="2.60.40.10">
    <property type="entry name" value="Immunoglobulins"/>
    <property type="match status" value="1"/>
</dbReference>